<feature type="region of interest" description="Disordered" evidence="1">
    <location>
        <begin position="211"/>
        <end position="239"/>
    </location>
</feature>
<feature type="compositionally biased region" description="Acidic residues" evidence="1">
    <location>
        <begin position="507"/>
        <end position="529"/>
    </location>
</feature>
<dbReference type="FunFam" id="1.10.10.650:FF:000002">
    <property type="entry name" value="Transcription elongation factor spt6"/>
    <property type="match status" value="1"/>
</dbReference>
<feature type="compositionally biased region" description="Acidic residues" evidence="1">
    <location>
        <begin position="8"/>
        <end position="21"/>
    </location>
</feature>
<reference evidence="4" key="1">
    <citation type="submission" date="2020-11" db="EMBL/GenBank/DDBJ databases">
        <authorList>
            <person name="Tran Van P."/>
        </authorList>
    </citation>
    <scope>NUCLEOTIDE SEQUENCE</scope>
</reference>
<feature type="region of interest" description="Disordered" evidence="1">
    <location>
        <begin position="507"/>
        <end position="539"/>
    </location>
</feature>
<dbReference type="EMBL" id="CAJPEV010001809">
    <property type="protein sequence ID" value="CAG0894422.1"/>
    <property type="molecule type" value="Genomic_DNA"/>
</dbReference>
<evidence type="ECO:0000259" key="3">
    <source>
        <dbReference type="Pfam" id="PF14641"/>
    </source>
</evidence>
<keyword evidence="5" id="KW-1185">Reference proteome</keyword>
<dbReference type="InterPro" id="IPR028088">
    <property type="entry name" value="Spt6_HTH_DNA-bd_dom"/>
</dbReference>
<dbReference type="Gene3D" id="1.10.10.650">
    <property type="entry name" value="RuvA domain 2-like"/>
    <property type="match status" value="1"/>
</dbReference>
<dbReference type="InterPro" id="IPR017072">
    <property type="entry name" value="TF_Spt6"/>
</dbReference>
<feature type="region of interest" description="Disordered" evidence="1">
    <location>
        <begin position="1"/>
        <end position="24"/>
    </location>
</feature>
<proteinExistence type="predicted"/>
<feature type="compositionally biased region" description="Acidic residues" evidence="1">
    <location>
        <begin position="211"/>
        <end position="228"/>
    </location>
</feature>
<dbReference type="Pfam" id="PF14632">
    <property type="entry name" value="SPT6_acidic"/>
    <property type="match status" value="1"/>
</dbReference>
<accession>A0A7R9A5I3</accession>
<feature type="region of interest" description="Disordered" evidence="1">
    <location>
        <begin position="38"/>
        <end position="87"/>
    </location>
</feature>
<dbReference type="AlphaFoldDB" id="A0A7R9A5I3"/>
<evidence type="ECO:0000313" key="5">
    <source>
        <dbReference type="Proteomes" id="UP000677054"/>
    </source>
</evidence>
<feature type="domain" description="Helix-turn-helix DNA-binding" evidence="3">
    <location>
        <begin position="291"/>
        <end position="396"/>
    </location>
</feature>
<dbReference type="GO" id="GO:0031491">
    <property type="term" value="F:nucleosome binding"/>
    <property type="evidence" value="ECO:0007669"/>
    <property type="project" value="TreeGrafter"/>
</dbReference>
<gene>
    <name evidence="4" type="ORF">DSTB1V02_LOCUS8172</name>
</gene>
<dbReference type="SUPFAM" id="SSF158832">
    <property type="entry name" value="Tex N-terminal region-like"/>
    <property type="match status" value="1"/>
</dbReference>
<dbReference type="GO" id="GO:0008023">
    <property type="term" value="C:transcription elongation factor complex"/>
    <property type="evidence" value="ECO:0007669"/>
    <property type="project" value="TreeGrafter"/>
</dbReference>
<feature type="compositionally biased region" description="Acidic residues" evidence="1">
    <location>
        <begin position="112"/>
        <end position="121"/>
    </location>
</feature>
<evidence type="ECO:0000259" key="2">
    <source>
        <dbReference type="Pfam" id="PF14632"/>
    </source>
</evidence>
<dbReference type="GO" id="GO:0003677">
    <property type="term" value="F:DNA binding"/>
    <property type="evidence" value="ECO:0007669"/>
    <property type="project" value="InterPro"/>
</dbReference>
<dbReference type="Proteomes" id="UP000677054">
    <property type="component" value="Unassembled WGS sequence"/>
</dbReference>
<name>A0A7R9A5I3_9CRUS</name>
<dbReference type="GO" id="GO:0034728">
    <property type="term" value="P:nucleosome organization"/>
    <property type="evidence" value="ECO:0007669"/>
    <property type="project" value="TreeGrafter"/>
</dbReference>
<dbReference type="Pfam" id="PF14641">
    <property type="entry name" value="HTH_44"/>
    <property type="match status" value="1"/>
</dbReference>
<evidence type="ECO:0000313" key="4">
    <source>
        <dbReference type="EMBL" id="CAD7248356.1"/>
    </source>
</evidence>
<dbReference type="EMBL" id="LR901326">
    <property type="protein sequence ID" value="CAD7248356.1"/>
    <property type="molecule type" value="Genomic_DNA"/>
</dbReference>
<dbReference type="PANTHER" id="PTHR10145">
    <property type="entry name" value="TRANSCRIPTION ELONGATION FACTOR SPT6"/>
    <property type="match status" value="1"/>
</dbReference>
<protein>
    <submittedName>
        <fullName evidence="4">Uncharacterized protein</fullName>
    </submittedName>
</protein>
<feature type="domain" description="Spt6 acidic N-terminal" evidence="2">
    <location>
        <begin position="34"/>
        <end position="113"/>
    </location>
</feature>
<feature type="compositionally biased region" description="Acidic residues" evidence="1">
    <location>
        <begin position="50"/>
        <end position="62"/>
    </location>
</feature>
<feature type="region of interest" description="Disordered" evidence="1">
    <location>
        <begin position="108"/>
        <end position="176"/>
    </location>
</feature>
<dbReference type="InterPro" id="IPR028083">
    <property type="entry name" value="Spt6_acidic_N_dom"/>
</dbReference>
<organism evidence="4">
    <name type="scientific">Darwinula stevensoni</name>
    <dbReference type="NCBI Taxonomy" id="69355"/>
    <lineage>
        <taxon>Eukaryota</taxon>
        <taxon>Metazoa</taxon>
        <taxon>Ecdysozoa</taxon>
        <taxon>Arthropoda</taxon>
        <taxon>Crustacea</taxon>
        <taxon>Oligostraca</taxon>
        <taxon>Ostracoda</taxon>
        <taxon>Podocopa</taxon>
        <taxon>Podocopida</taxon>
        <taxon>Darwinulocopina</taxon>
        <taxon>Darwinuloidea</taxon>
        <taxon>Darwinulidae</taxon>
        <taxon>Darwinula</taxon>
    </lineage>
</organism>
<dbReference type="GO" id="GO:0042393">
    <property type="term" value="F:histone binding"/>
    <property type="evidence" value="ECO:0007669"/>
    <property type="project" value="TreeGrafter"/>
</dbReference>
<dbReference type="OrthoDB" id="343921at2759"/>
<feature type="compositionally biased region" description="Basic and acidic residues" evidence="1">
    <location>
        <begin position="459"/>
        <end position="478"/>
    </location>
</feature>
<feature type="compositionally biased region" description="Acidic residues" evidence="1">
    <location>
        <begin position="77"/>
        <end position="87"/>
    </location>
</feature>
<dbReference type="GO" id="GO:0140673">
    <property type="term" value="P:transcription elongation-coupled chromatin remodeling"/>
    <property type="evidence" value="ECO:0007669"/>
    <property type="project" value="InterPro"/>
</dbReference>
<sequence>MSDFLEREAEEDDEEDDDLDEEEKRKLRKLKKLKDENEERMKEELKDLIADDDEEEEEDDSDQERHKRKRKRGKESDYDDRLEDEDYDLLEENLGITLKRKKEFRRIRRLSDDEEEEEEGQDREAIANELFEGSDEEQPPSTHDHVPVIEEEARDAEAIGSDAEYSEDDFIVGDDDQPIRRKKKKHIFSDQALQEAQDIFGVEFDYEEFATYDEAEEEEDEEYEDEEREGQRPRRKEVRVRKTQKKSIYEVYEPSELERSHLTDFDQEVRATDIPERMQLRSTPVVSTEKGVEDKELDEEAEWIYDQAFATPPLSSQEPNRDARLRKGPQTKVKIRNALDYMRNQHLEVPFIVAYRREYIEPDLNVEDLWTIYGYDEKWMQLKSRRDNLIRLFEKMMEYQGDFIMQDPDAPLPEGVRIISDEDIERLRLVKTSEELKDVYMHFMLYYAQDIPLMQESLRKKEQQQKKEEKERAREERRQRKKQLAEGPHPILCLSLVECFVRADAGEEGDLQMEEDEEDEEEEMDDEDRDPVKHPLRTDPYSICKRAGLGENSWLETVPIADMKVQFAYSN</sequence>
<evidence type="ECO:0000256" key="1">
    <source>
        <dbReference type="SAM" id="MobiDB-lite"/>
    </source>
</evidence>
<feature type="compositionally biased region" description="Acidic residues" evidence="1">
    <location>
        <begin position="164"/>
        <end position="176"/>
    </location>
</feature>
<feature type="region of interest" description="Disordered" evidence="1">
    <location>
        <begin position="459"/>
        <end position="484"/>
    </location>
</feature>
<feature type="compositionally biased region" description="Basic and acidic residues" evidence="1">
    <location>
        <begin position="38"/>
        <end position="49"/>
    </location>
</feature>
<dbReference type="InterPro" id="IPR023319">
    <property type="entry name" value="Tex-like_HTH_dom_sf"/>
</dbReference>
<dbReference type="PANTHER" id="PTHR10145:SF6">
    <property type="entry name" value="TRANSCRIPTION ELONGATION FACTOR SPT6"/>
    <property type="match status" value="1"/>
</dbReference>